<keyword evidence="7" id="KW-0479">Metal-binding</keyword>
<comment type="function">
    <text evidence="7">Catalyzes the base-exchange of a guanine (G) residue with the queuine precursor 7-aminomethyl-7-deazaguanine (PreQ1) at position 34 (anticodon wobble position) in tRNAs with GU(N) anticodons (tRNA-Asp, -Asn, -His and -Tyr). Catalysis occurs through a double-displacement mechanism. The nucleophile active site attacks the C1' of nucleotide 34 to detach the guanine base from the RNA, forming a covalent enzyme-RNA intermediate. The proton acceptor active site deprotonates the incoming PreQ1, allowing a nucleophilic attack on the C1' of the ribose to form the product. After dissociation, two additional enzymatic reactions on the tRNA convert PreQ1 to queuine (Q), resulting in the hypermodified nucleoside queuosine (7-(((4,5-cis-dihydroxy-2-cyclopenten-1-yl)amino)methyl)-7-deazaguanosine).</text>
</comment>
<feature type="active site" description="Nucleophile" evidence="7">
    <location>
        <position position="266"/>
    </location>
</feature>
<evidence type="ECO:0000256" key="2">
    <source>
        <dbReference type="ARBA" id="ARBA00022676"/>
    </source>
</evidence>
<comment type="cofactor">
    <cofactor evidence="7">
        <name>Zn(2+)</name>
        <dbReference type="ChEBI" id="CHEBI:29105"/>
    </cofactor>
    <text evidence="7">Binds 1 zinc ion per subunit.</text>
</comment>
<keyword evidence="4 7" id="KW-0819">tRNA processing</keyword>
<gene>
    <name evidence="7" type="primary">tgt</name>
    <name evidence="9" type="ORF">ENT08_02280</name>
</gene>
<feature type="domain" description="tRNA-guanine(15) transglycosylase-like" evidence="8">
    <location>
        <begin position="16"/>
        <end position="368"/>
    </location>
</feature>
<feature type="binding site" evidence="7">
    <location>
        <position position="309"/>
    </location>
    <ligand>
        <name>Zn(2+)</name>
        <dbReference type="ChEBI" id="CHEBI:29105"/>
    </ligand>
</feature>
<dbReference type="EMBL" id="DSXI01000129">
    <property type="protein sequence ID" value="HGS04558.1"/>
    <property type="molecule type" value="Genomic_DNA"/>
</dbReference>
<keyword evidence="2 7" id="KW-0328">Glycosyltransferase</keyword>
<comment type="similarity">
    <text evidence="7">Belongs to the queuine tRNA-ribosyltransferase family.</text>
</comment>
<dbReference type="InterPro" id="IPR050076">
    <property type="entry name" value="ArchSynthase1/Queuine_TRR"/>
</dbReference>
<organism evidence="9">
    <name type="scientific">Desulfobacca acetoxidans</name>
    <dbReference type="NCBI Taxonomy" id="60893"/>
    <lineage>
        <taxon>Bacteria</taxon>
        <taxon>Pseudomonadati</taxon>
        <taxon>Thermodesulfobacteriota</taxon>
        <taxon>Desulfobaccia</taxon>
        <taxon>Desulfobaccales</taxon>
        <taxon>Desulfobaccaceae</taxon>
        <taxon>Desulfobacca</taxon>
    </lineage>
</organism>
<keyword evidence="7" id="KW-0862">Zinc</keyword>
<comment type="catalytic activity">
    <reaction evidence="6 7">
        <text>7-aminomethyl-7-carbaguanine + guanosine(34) in tRNA = 7-aminomethyl-7-carbaguanosine(34) in tRNA + guanine</text>
        <dbReference type="Rhea" id="RHEA:24104"/>
        <dbReference type="Rhea" id="RHEA-COMP:10341"/>
        <dbReference type="Rhea" id="RHEA-COMP:10342"/>
        <dbReference type="ChEBI" id="CHEBI:16235"/>
        <dbReference type="ChEBI" id="CHEBI:58703"/>
        <dbReference type="ChEBI" id="CHEBI:74269"/>
        <dbReference type="ChEBI" id="CHEBI:82833"/>
        <dbReference type="EC" id="2.4.2.29"/>
    </reaction>
</comment>
<keyword evidence="3 7" id="KW-0808">Transferase</keyword>
<feature type="binding site" evidence="7">
    <location>
        <position position="216"/>
    </location>
    <ligand>
        <name>substrate</name>
    </ligand>
</feature>
<feature type="region of interest" description="RNA binding; important for wobble base 34 recognition" evidence="7">
    <location>
        <begin position="271"/>
        <end position="275"/>
    </location>
</feature>
<dbReference type="GO" id="GO:0008479">
    <property type="term" value="F:tRNA-guanosine(34) queuine transglycosylase activity"/>
    <property type="evidence" value="ECO:0007669"/>
    <property type="project" value="UniProtKB-UniRule"/>
</dbReference>
<proteinExistence type="inferred from homology"/>
<dbReference type="InterPro" id="IPR036511">
    <property type="entry name" value="TGT-like_sf"/>
</dbReference>
<feature type="binding site" evidence="7">
    <location>
        <position position="189"/>
    </location>
    <ligand>
        <name>substrate</name>
    </ligand>
</feature>
<evidence type="ECO:0000256" key="5">
    <source>
        <dbReference type="ARBA" id="ARBA00022785"/>
    </source>
</evidence>
<dbReference type="GO" id="GO:0046872">
    <property type="term" value="F:metal ion binding"/>
    <property type="evidence" value="ECO:0007669"/>
    <property type="project" value="UniProtKB-KW"/>
</dbReference>
<dbReference type="EC" id="2.4.2.29" evidence="7"/>
<dbReference type="NCBIfam" id="TIGR00449">
    <property type="entry name" value="tgt_general"/>
    <property type="match status" value="1"/>
</dbReference>
<name>A0A7V4LCC2_9BACT</name>
<dbReference type="Gene3D" id="3.20.20.105">
    <property type="entry name" value="Queuine tRNA-ribosyltransferase-like"/>
    <property type="match status" value="1"/>
</dbReference>
<accession>A0A7V4LCC2</accession>
<dbReference type="FunFam" id="3.20.20.105:FF:000001">
    <property type="entry name" value="Queuine tRNA-ribosyltransferase"/>
    <property type="match status" value="1"/>
</dbReference>
<feature type="binding site" evidence="7">
    <location>
        <position position="147"/>
    </location>
    <ligand>
        <name>substrate</name>
    </ligand>
</feature>
<evidence type="ECO:0000259" key="8">
    <source>
        <dbReference type="Pfam" id="PF01702"/>
    </source>
</evidence>
<dbReference type="AlphaFoldDB" id="A0A7V4LCC2"/>
<feature type="binding site" evidence="7">
    <location>
        <position position="335"/>
    </location>
    <ligand>
        <name>Zn(2+)</name>
        <dbReference type="ChEBI" id="CHEBI:29105"/>
    </ligand>
</feature>
<keyword evidence="5 7" id="KW-0671">Queuosine biosynthesis</keyword>
<reference evidence="9" key="1">
    <citation type="journal article" date="2020" name="mSystems">
        <title>Genome- and Community-Level Interaction Insights into Carbon Utilization and Element Cycling Functions of Hydrothermarchaeota in Hydrothermal Sediment.</title>
        <authorList>
            <person name="Zhou Z."/>
            <person name="Liu Y."/>
            <person name="Xu W."/>
            <person name="Pan J."/>
            <person name="Luo Z.H."/>
            <person name="Li M."/>
        </authorList>
    </citation>
    <scope>NUCLEOTIDE SEQUENCE [LARGE SCALE GENOMIC DNA]</scope>
    <source>
        <strain evidence="9">SpSt-548</strain>
    </source>
</reference>
<feature type="binding site" evidence="7">
    <location>
        <begin position="93"/>
        <end position="97"/>
    </location>
    <ligand>
        <name>substrate</name>
    </ligand>
</feature>
<dbReference type="GO" id="GO:0008616">
    <property type="term" value="P:tRNA queuosine(34) biosynthetic process"/>
    <property type="evidence" value="ECO:0007669"/>
    <property type="project" value="UniProtKB-UniRule"/>
</dbReference>
<dbReference type="HAMAP" id="MF_00168">
    <property type="entry name" value="Q_tRNA_Tgt"/>
    <property type="match status" value="1"/>
</dbReference>
<dbReference type="SUPFAM" id="SSF51713">
    <property type="entry name" value="tRNA-guanine transglycosylase"/>
    <property type="match status" value="1"/>
</dbReference>
<evidence type="ECO:0000256" key="6">
    <source>
        <dbReference type="ARBA" id="ARBA00050112"/>
    </source>
</evidence>
<evidence type="ECO:0000256" key="4">
    <source>
        <dbReference type="ARBA" id="ARBA00022694"/>
    </source>
</evidence>
<evidence type="ECO:0000313" key="9">
    <source>
        <dbReference type="EMBL" id="HGS04558.1"/>
    </source>
</evidence>
<dbReference type="PANTHER" id="PTHR46499">
    <property type="entry name" value="QUEUINE TRNA-RIBOSYLTRANSFERASE"/>
    <property type="match status" value="1"/>
</dbReference>
<dbReference type="NCBIfam" id="TIGR00430">
    <property type="entry name" value="Q_tRNA_tgt"/>
    <property type="match status" value="1"/>
</dbReference>
<dbReference type="InterPro" id="IPR004803">
    <property type="entry name" value="TGT"/>
</dbReference>
<comment type="pathway">
    <text evidence="1 7">tRNA modification; tRNA-queuosine biosynthesis.</text>
</comment>
<comment type="subunit">
    <text evidence="7">Homodimer. Within each dimer, one monomer is responsible for RNA recognition and catalysis, while the other monomer binds to the replacement base PreQ1.</text>
</comment>
<dbReference type="PANTHER" id="PTHR46499:SF1">
    <property type="entry name" value="QUEUINE TRNA-RIBOSYLTRANSFERASE"/>
    <property type="match status" value="1"/>
</dbReference>
<evidence type="ECO:0000256" key="7">
    <source>
        <dbReference type="HAMAP-Rule" id="MF_00168"/>
    </source>
</evidence>
<comment type="caution">
    <text evidence="9">The sequence shown here is derived from an EMBL/GenBank/DDBJ whole genome shotgun (WGS) entry which is preliminary data.</text>
</comment>
<sequence>MFAFRLLNKAQGPAGPRLGEVRTSRGVVPTPAFMPVATYGAVKTLTPEEVRDLGAAIILSNVYHLYLRPGVELIANLGGLHRFMNWPGPILTDSGGYQVFSLAPFRTITAEGVQFRSHLNGDLHFLTPEQVVALQEALGVDIMMCLDECPPHPAPEAEVRRATDLTYRWAQRSLAAWQRRGGALFAIIQGGMNPAWRAEQAQALRELDFPGYALGGLSVGEDKDTRLAMIEATTPHLPEDKPRYLMGVGTPEDLVEAVARGVDMFDCVLPTRNARNGMAFTPEGKVVIRNAAWAQDPGPLSSACGCYTCRHYSRAYLRHLFLAREMLASRLLTLHNLYYYFDLMAKMREALAAGRFAAFRREFYAQRHEGGSTGG</sequence>
<feature type="binding site" evidence="7">
    <location>
        <position position="306"/>
    </location>
    <ligand>
        <name>Zn(2+)</name>
        <dbReference type="ChEBI" id="CHEBI:29105"/>
    </ligand>
</feature>
<protein>
    <recommendedName>
        <fullName evidence="7">Queuine tRNA-ribosyltransferase</fullName>
        <ecNumber evidence="7">2.4.2.29</ecNumber>
    </recommendedName>
    <alternativeName>
        <fullName evidence="7">Guanine insertion enzyme</fullName>
    </alternativeName>
    <alternativeName>
        <fullName evidence="7">tRNA-guanine transglycosylase</fullName>
    </alternativeName>
</protein>
<feature type="binding site" evidence="7">
    <location>
        <position position="304"/>
    </location>
    <ligand>
        <name>Zn(2+)</name>
        <dbReference type="ChEBI" id="CHEBI:29105"/>
    </ligand>
</feature>
<dbReference type="InterPro" id="IPR002616">
    <property type="entry name" value="tRNA_ribo_trans-like"/>
</dbReference>
<feature type="region of interest" description="RNA binding" evidence="7">
    <location>
        <begin position="247"/>
        <end position="253"/>
    </location>
</feature>
<feature type="active site" description="Proton acceptor" evidence="7">
    <location>
        <position position="93"/>
    </location>
</feature>
<evidence type="ECO:0000256" key="3">
    <source>
        <dbReference type="ARBA" id="ARBA00022679"/>
    </source>
</evidence>
<evidence type="ECO:0000256" key="1">
    <source>
        <dbReference type="ARBA" id="ARBA00004691"/>
    </source>
</evidence>
<dbReference type="GO" id="GO:0005829">
    <property type="term" value="C:cytosol"/>
    <property type="evidence" value="ECO:0007669"/>
    <property type="project" value="TreeGrafter"/>
</dbReference>
<dbReference type="UniPathway" id="UPA00392"/>
<dbReference type="Pfam" id="PF01702">
    <property type="entry name" value="TGT"/>
    <property type="match status" value="1"/>
</dbReference>